<feature type="domain" description="Glycosyltransferase subfamily 4-like N-terminal" evidence="2">
    <location>
        <begin position="22"/>
        <end position="129"/>
    </location>
</feature>
<dbReference type="CDD" id="cd03802">
    <property type="entry name" value="GT4_AviGT4-like"/>
    <property type="match status" value="1"/>
</dbReference>
<dbReference type="AlphaFoldDB" id="A0A402BB69"/>
<accession>A0A402BB69</accession>
<dbReference type="Proteomes" id="UP000287171">
    <property type="component" value="Unassembled WGS sequence"/>
</dbReference>
<evidence type="ECO:0000259" key="1">
    <source>
        <dbReference type="Pfam" id="PF00534"/>
    </source>
</evidence>
<proteinExistence type="predicted"/>
<dbReference type="GO" id="GO:0016757">
    <property type="term" value="F:glycosyltransferase activity"/>
    <property type="evidence" value="ECO:0007669"/>
    <property type="project" value="InterPro"/>
</dbReference>
<evidence type="ECO:0000313" key="3">
    <source>
        <dbReference type="EMBL" id="GCE28579.1"/>
    </source>
</evidence>
<keyword evidence="3" id="KW-0808">Transferase</keyword>
<dbReference type="PANTHER" id="PTHR12526">
    <property type="entry name" value="GLYCOSYLTRANSFERASE"/>
    <property type="match status" value="1"/>
</dbReference>
<gene>
    <name evidence="3" type="ORF">KDA_40630</name>
</gene>
<dbReference type="SUPFAM" id="SSF53756">
    <property type="entry name" value="UDP-Glycosyltransferase/glycogen phosphorylase"/>
    <property type="match status" value="1"/>
</dbReference>
<dbReference type="OrthoDB" id="9764657at2"/>
<reference evidence="4" key="1">
    <citation type="submission" date="2018-12" db="EMBL/GenBank/DDBJ databases">
        <title>Tengunoibacter tsumagoiensis gen. nov., sp. nov., Dictyobacter kobayashii sp. nov., D. alpinus sp. nov., and D. joshuensis sp. nov. and description of Dictyobacteraceae fam. nov. within the order Ktedonobacterales isolated from Tengu-no-mugimeshi.</title>
        <authorList>
            <person name="Wang C.M."/>
            <person name="Zheng Y."/>
            <person name="Sakai Y."/>
            <person name="Toyoda A."/>
            <person name="Minakuchi Y."/>
            <person name="Abe K."/>
            <person name="Yokota A."/>
            <person name="Yabe S."/>
        </authorList>
    </citation>
    <scope>NUCLEOTIDE SEQUENCE [LARGE SCALE GENOMIC DNA]</scope>
    <source>
        <strain evidence="4">Uno16</strain>
    </source>
</reference>
<sequence length="365" mass="40964">MEIGMKIAQIAPPWIAIPPKNYGGTETVIHNLVEEQVAEGHDVTLFATGNSQTTAHLVPLLERGLHEDGVPWTDFQRECDYLQRALQYVRAADFDIVHTHLSSGGDMYLFPLLAALRVPHLTTLHSNLPFAPAEVSDEIKCGDFAGWAPYVPLVAISERARQAQHLPVHFIGVVHHGLPLEQFCRPLEPVADFFLWLGRYASAKGPHLAIEAARQARVQIVLAGTLTPDHDYYYTQIEPQIDNHQIHNHGPATYEQKNTLMSQARAFLNPITWEEPFGMVMAEAMAQGCPVISFARGAAPEIIRDGETGFLVNTLEEMVQAIDYLDELDRAKVRAYARQHFSCHTMARKYEHLYREVVRTMSALS</sequence>
<dbReference type="PANTHER" id="PTHR12526:SF595">
    <property type="entry name" value="BLL5217 PROTEIN"/>
    <property type="match status" value="1"/>
</dbReference>
<keyword evidence="4" id="KW-1185">Reference proteome</keyword>
<comment type="caution">
    <text evidence="3">The sequence shown here is derived from an EMBL/GenBank/DDBJ whole genome shotgun (WGS) entry which is preliminary data.</text>
</comment>
<name>A0A402BB69_9CHLR</name>
<dbReference type="InterPro" id="IPR001296">
    <property type="entry name" value="Glyco_trans_1"/>
</dbReference>
<protein>
    <submittedName>
        <fullName evidence="3">Glycosyl transferase</fullName>
    </submittedName>
</protein>
<dbReference type="Pfam" id="PF13439">
    <property type="entry name" value="Glyco_transf_4"/>
    <property type="match status" value="1"/>
</dbReference>
<feature type="domain" description="Glycosyl transferase family 1" evidence="1">
    <location>
        <begin position="193"/>
        <end position="339"/>
    </location>
</feature>
<dbReference type="Pfam" id="PF00534">
    <property type="entry name" value="Glycos_transf_1"/>
    <property type="match status" value="1"/>
</dbReference>
<evidence type="ECO:0000313" key="4">
    <source>
        <dbReference type="Proteomes" id="UP000287171"/>
    </source>
</evidence>
<dbReference type="EMBL" id="BIFT01000001">
    <property type="protein sequence ID" value="GCE28579.1"/>
    <property type="molecule type" value="Genomic_DNA"/>
</dbReference>
<organism evidence="3 4">
    <name type="scientific">Dictyobacter alpinus</name>
    <dbReference type="NCBI Taxonomy" id="2014873"/>
    <lineage>
        <taxon>Bacteria</taxon>
        <taxon>Bacillati</taxon>
        <taxon>Chloroflexota</taxon>
        <taxon>Ktedonobacteria</taxon>
        <taxon>Ktedonobacterales</taxon>
        <taxon>Dictyobacteraceae</taxon>
        <taxon>Dictyobacter</taxon>
    </lineage>
</organism>
<evidence type="ECO:0000259" key="2">
    <source>
        <dbReference type="Pfam" id="PF13439"/>
    </source>
</evidence>
<dbReference type="Gene3D" id="3.40.50.2000">
    <property type="entry name" value="Glycogen Phosphorylase B"/>
    <property type="match status" value="2"/>
</dbReference>
<dbReference type="InterPro" id="IPR028098">
    <property type="entry name" value="Glyco_trans_4-like_N"/>
</dbReference>